<protein>
    <recommendedName>
        <fullName evidence="5">NTPase</fullName>
    </recommendedName>
</protein>
<dbReference type="InterPro" id="IPR027417">
    <property type="entry name" value="P-loop_NTPase"/>
</dbReference>
<gene>
    <name evidence="4" type="ORF">LCGC14_1061510</name>
</gene>
<proteinExistence type="predicted"/>
<evidence type="ECO:0000256" key="1">
    <source>
        <dbReference type="ARBA" id="ARBA00022741"/>
    </source>
</evidence>
<organism evidence="4">
    <name type="scientific">marine sediment metagenome</name>
    <dbReference type="NCBI Taxonomy" id="412755"/>
    <lineage>
        <taxon>unclassified sequences</taxon>
        <taxon>metagenomes</taxon>
        <taxon>ecological metagenomes</taxon>
    </lineage>
</organism>
<dbReference type="EMBL" id="LAZR01004509">
    <property type="protein sequence ID" value="KKN07965.1"/>
    <property type="molecule type" value="Genomic_DNA"/>
</dbReference>
<dbReference type="Pfam" id="PF03266">
    <property type="entry name" value="NTPase_1"/>
    <property type="match status" value="1"/>
</dbReference>
<dbReference type="GO" id="GO:0017111">
    <property type="term" value="F:ribonucleoside triphosphate phosphatase activity"/>
    <property type="evidence" value="ECO:0007669"/>
    <property type="project" value="InterPro"/>
</dbReference>
<dbReference type="InterPro" id="IPR004948">
    <property type="entry name" value="Nuc-triphosphatase_THEP1"/>
</dbReference>
<evidence type="ECO:0000313" key="4">
    <source>
        <dbReference type="EMBL" id="KKN07965.1"/>
    </source>
</evidence>
<sequence length="150" mass="17484">MIQRLLDEISDKKVSGFVTPEIKIKDVRQGFKIIDLVSKEEEILASLNIKHGPRVSRYKVNVEGIDSIMDKFLEGYKSSEYVIIDEIGMMEFYSKKFRETVRMVLSSDKKVVATLSKKFVKEYENKGQIYTLTRENFDDVFDKVWGQIRG</sequence>
<name>A0A0F9ML18_9ZZZZ</name>
<comment type="caution">
    <text evidence="4">The sequence shown here is derived from an EMBL/GenBank/DDBJ whole genome shotgun (WGS) entry which is preliminary data.</text>
</comment>
<keyword evidence="1" id="KW-0547">Nucleotide-binding</keyword>
<dbReference type="AlphaFoldDB" id="A0A0F9ML18"/>
<accession>A0A0F9ML18</accession>
<dbReference type="PANTHER" id="PTHR43146">
    <property type="entry name" value="CANCER-RELATED NUCLEOSIDE-TRIPHOSPHATASE"/>
    <property type="match status" value="1"/>
</dbReference>
<dbReference type="GO" id="GO:0005524">
    <property type="term" value="F:ATP binding"/>
    <property type="evidence" value="ECO:0007669"/>
    <property type="project" value="UniProtKB-KW"/>
</dbReference>
<dbReference type="Gene3D" id="3.40.50.300">
    <property type="entry name" value="P-loop containing nucleotide triphosphate hydrolases"/>
    <property type="match status" value="1"/>
</dbReference>
<keyword evidence="2" id="KW-0378">Hydrolase</keyword>
<evidence type="ECO:0000256" key="2">
    <source>
        <dbReference type="ARBA" id="ARBA00022801"/>
    </source>
</evidence>
<dbReference type="PANTHER" id="PTHR43146:SF1">
    <property type="entry name" value="CANCER-RELATED NUCLEOSIDE-TRIPHOSPHATASE"/>
    <property type="match status" value="1"/>
</dbReference>
<reference evidence="4" key="1">
    <citation type="journal article" date="2015" name="Nature">
        <title>Complex archaea that bridge the gap between prokaryotes and eukaryotes.</title>
        <authorList>
            <person name="Spang A."/>
            <person name="Saw J.H."/>
            <person name="Jorgensen S.L."/>
            <person name="Zaremba-Niedzwiedzka K."/>
            <person name="Martijn J."/>
            <person name="Lind A.E."/>
            <person name="van Eijk R."/>
            <person name="Schleper C."/>
            <person name="Guy L."/>
            <person name="Ettema T.J."/>
        </authorList>
    </citation>
    <scope>NUCLEOTIDE SEQUENCE</scope>
</reference>
<evidence type="ECO:0008006" key="5">
    <source>
        <dbReference type="Google" id="ProtNLM"/>
    </source>
</evidence>
<keyword evidence="3" id="KW-0067">ATP-binding</keyword>
<evidence type="ECO:0000256" key="3">
    <source>
        <dbReference type="ARBA" id="ARBA00022840"/>
    </source>
</evidence>